<dbReference type="SUPFAM" id="SSF144083">
    <property type="entry name" value="Magnesium transport protein CorA, transmembrane region"/>
    <property type="match status" value="1"/>
</dbReference>
<evidence type="ECO:0000256" key="7">
    <source>
        <dbReference type="ARBA" id="ARBA00023136"/>
    </source>
</evidence>
<dbReference type="InParanoid" id="H6BMX9"/>
<feature type="compositionally biased region" description="Basic residues" evidence="8">
    <location>
        <begin position="31"/>
        <end position="40"/>
    </location>
</feature>
<proteinExistence type="inferred from homology"/>
<dbReference type="GO" id="GO:0050897">
    <property type="term" value="F:cobalt ion binding"/>
    <property type="evidence" value="ECO:0007669"/>
    <property type="project" value="TreeGrafter"/>
</dbReference>
<dbReference type="OrthoDB" id="165352at2759"/>
<keyword evidence="6 9" id="KW-1133">Transmembrane helix</keyword>
<dbReference type="InterPro" id="IPR045861">
    <property type="entry name" value="CorA_cytoplasmic_dom"/>
</dbReference>
<feature type="transmembrane region" description="Helical" evidence="9">
    <location>
        <begin position="613"/>
        <end position="634"/>
    </location>
</feature>
<feature type="compositionally biased region" description="Basic and acidic residues" evidence="8">
    <location>
        <begin position="281"/>
        <end position="295"/>
    </location>
</feature>
<dbReference type="Proteomes" id="UP000007304">
    <property type="component" value="Unassembled WGS sequence"/>
</dbReference>
<dbReference type="eggNOG" id="ENOG502QVFZ">
    <property type="taxonomic scope" value="Eukaryota"/>
</dbReference>
<keyword evidence="11" id="KW-1185">Reference proteome</keyword>
<feature type="compositionally biased region" description="Basic residues" evidence="8">
    <location>
        <begin position="296"/>
        <end position="306"/>
    </location>
</feature>
<keyword evidence="3" id="KW-0813">Transport</keyword>
<dbReference type="STRING" id="858893.H6BMX9"/>
<protein>
    <submittedName>
        <fullName evidence="10">MIT family metal ion transporter</fullName>
    </submittedName>
</protein>
<dbReference type="EMBL" id="JH226130">
    <property type="protein sequence ID" value="EHY53102.1"/>
    <property type="molecule type" value="Genomic_DNA"/>
</dbReference>
<dbReference type="InterPro" id="IPR002523">
    <property type="entry name" value="MgTranspt_CorA/ZnTranspt_ZntB"/>
</dbReference>
<name>H6BMX9_EXODN</name>
<dbReference type="Pfam" id="PF01544">
    <property type="entry name" value="CorA"/>
    <property type="match status" value="1"/>
</dbReference>
<keyword evidence="7 9" id="KW-0472">Membrane</keyword>
<dbReference type="InterPro" id="IPR045863">
    <property type="entry name" value="CorA_TM1_TM2"/>
</dbReference>
<dbReference type="GO" id="GO:0005886">
    <property type="term" value="C:plasma membrane"/>
    <property type="evidence" value="ECO:0007669"/>
    <property type="project" value="UniProtKB-SubCell"/>
</dbReference>
<evidence type="ECO:0000256" key="9">
    <source>
        <dbReference type="SAM" id="Phobius"/>
    </source>
</evidence>
<feature type="region of interest" description="Disordered" evidence="8">
    <location>
        <begin position="517"/>
        <end position="553"/>
    </location>
</feature>
<gene>
    <name evidence="10" type="ORF">HMPREF1120_01302</name>
</gene>
<dbReference type="HOGENOM" id="CLU_015119_2_0_1"/>
<keyword evidence="5 9" id="KW-0812">Transmembrane</keyword>
<reference evidence="10" key="1">
    <citation type="submission" date="2011-07" db="EMBL/GenBank/DDBJ databases">
        <title>The Genome Sequence of Exophiala (Wangiella) dermatitidis NIH/UT8656.</title>
        <authorList>
            <consortium name="The Broad Institute Genome Sequencing Platform"/>
            <person name="Cuomo C."/>
            <person name="Wang Z."/>
            <person name="Hunicke-Smith S."/>
            <person name="Szanislo P.J."/>
            <person name="Earl A."/>
            <person name="Young S.K."/>
            <person name="Zeng Q."/>
            <person name="Gargeya S."/>
            <person name="Fitzgerald M."/>
            <person name="Haas B."/>
            <person name="Abouelleil A."/>
            <person name="Alvarado L."/>
            <person name="Arachchi H.M."/>
            <person name="Berlin A."/>
            <person name="Brown A."/>
            <person name="Chapman S.B."/>
            <person name="Chen Z."/>
            <person name="Dunbar C."/>
            <person name="Freedman E."/>
            <person name="Gearin G."/>
            <person name="Gellesch M."/>
            <person name="Goldberg J."/>
            <person name="Griggs A."/>
            <person name="Gujja S."/>
            <person name="Heiman D."/>
            <person name="Howarth C."/>
            <person name="Larson L."/>
            <person name="Lui A."/>
            <person name="MacDonald P.J.P."/>
            <person name="Montmayeur A."/>
            <person name="Murphy C."/>
            <person name="Neiman D."/>
            <person name="Pearson M."/>
            <person name="Priest M."/>
            <person name="Roberts A."/>
            <person name="Saif S."/>
            <person name="Shea T."/>
            <person name="Shenoy N."/>
            <person name="Sisk P."/>
            <person name="Stolte C."/>
            <person name="Sykes S."/>
            <person name="Wortman J."/>
            <person name="Nusbaum C."/>
            <person name="Birren B."/>
        </authorList>
    </citation>
    <scope>NUCLEOTIDE SEQUENCE</scope>
    <source>
        <strain evidence="10">NIH/UT8656</strain>
    </source>
</reference>
<feature type="compositionally biased region" description="Basic residues" evidence="8">
    <location>
        <begin position="60"/>
        <end position="69"/>
    </location>
</feature>
<dbReference type="RefSeq" id="XP_009153563.1">
    <property type="nucleotide sequence ID" value="XM_009155315.1"/>
</dbReference>
<comment type="similarity">
    <text evidence="2">Belongs to the CorA metal ion transporter (MIT) (TC 1.A.35) family.</text>
</comment>
<feature type="region of interest" description="Disordered" evidence="8">
    <location>
        <begin position="1"/>
        <end position="119"/>
    </location>
</feature>
<keyword evidence="4" id="KW-1003">Cell membrane</keyword>
<comment type="subcellular location">
    <subcellularLocation>
        <location evidence="1">Cell membrane</location>
        <topology evidence="1">Multi-pass membrane protein</topology>
    </subcellularLocation>
</comment>
<accession>H6BMX9</accession>
<evidence type="ECO:0000256" key="8">
    <source>
        <dbReference type="SAM" id="MobiDB-lite"/>
    </source>
</evidence>
<evidence type="ECO:0000256" key="1">
    <source>
        <dbReference type="ARBA" id="ARBA00004651"/>
    </source>
</evidence>
<dbReference type="VEuPathDB" id="FungiDB:HMPREF1120_01302"/>
<feature type="compositionally biased region" description="Basic and acidic residues" evidence="8">
    <location>
        <begin position="88"/>
        <end position="97"/>
    </location>
</feature>
<sequence length="693" mass="78348">MSTMPHPHGTHVVSHESRSTESLSSQEAMRRHSRNHRRRSHQPDVEAQTPPPPPSSNHTRNPHPQHHVHIQNNPEVEEHHHRNKNHRDHSPDLHRTDTNVSKSTMKSLRRRGRSDTANNVIYGTEELSRTTGWVPGLEPGIDTSKPAPPYSEGQPDPLPHESLKQRCEITVVDFSSDEVSTYDLDNDNIEEFLQKGPAPWAEVRWINVNGLSWDVIRVLGNHKRLHRLAIEDLLNAKNRTKVDWYSDHTYMVLPLQKLINLEDEEEATSSDDSDSDMGSVNERESDYGARIITERQRRKREQKRRKGAIRSLWDDIWKPKKRKMPAGQPDIVNKIRSANNLRVSNKIETPWAPKHIRTMQRYHAGPNQDRIEYMERHAVLRRKGIGVSIEQVSIFLCADNTVISFFEYSANDVQTPIIHRLQSPGTILRQSADASMLAQAILDAIIDLALPVTTAYQDSIGDLELDVLTDPAIHQSTTLYILTSEIAILRNGIAPIVQLIGALKDHKTDAQAAAAAVGRVPSPSPDRNGSLGFGFAQQQHNSNTAPPSFQRKQTGVTSGVSISPMTITYLGDVEDHALLIQDSYDQMRRSADNLVDLIFNTVSAYQNESMKQLTIVTCFFLPLSFLTGYFGMNFATFPGVTEHSDGFFWVLAAPVSVVVFLLLMRDVMSRAVVRWANKALIARGRKRRLEERQ</sequence>
<dbReference type="OMA" id="NYGHIRQ"/>
<evidence type="ECO:0000256" key="3">
    <source>
        <dbReference type="ARBA" id="ARBA00022448"/>
    </source>
</evidence>
<dbReference type="Gene3D" id="1.20.58.340">
    <property type="entry name" value="Magnesium transport protein CorA, transmembrane region"/>
    <property type="match status" value="2"/>
</dbReference>
<dbReference type="GeneID" id="20305941"/>
<feature type="region of interest" description="Disordered" evidence="8">
    <location>
        <begin position="131"/>
        <end position="160"/>
    </location>
</feature>
<evidence type="ECO:0000313" key="11">
    <source>
        <dbReference type="Proteomes" id="UP000007304"/>
    </source>
</evidence>
<feature type="compositionally biased region" description="Polar residues" evidence="8">
    <location>
        <begin position="536"/>
        <end position="553"/>
    </location>
</feature>
<feature type="transmembrane region" description="Helical" evidence="9">
    <location>
        <begin position="646"/>
        <end position="664"/>
    </location>
</feature>
<evidence type="ECO:0000256" key="4">
    <source>
        <dbReference type="ARBA" id="ARBA00022475"/>
    </source>
</evidence>
<dbReference type="Gene3D" id="3.30.460.20">
    <property type="entry name" value="CorA soluble domain-like"/>
    <property type="match status" value="1"/>
</dbReference>
<evidence type="ECO:0000256" key="2">
    <source>
        <dbReference type="ARBA" id="ARBA00009765"/>
    </source>
</evidence>
<feature type="region of interest" description="Disordered" evidence="8">
    <location>
        <begin position="264"/>
        <end position="306"/>
    </location>
</feature>
<dbReference type="PANTHER" id="PTHR46494">
    <property type="entry name" value="CORA FAMILY METAL ION TRANSPORTER (EUROFUNG)"/>
    <property type="match status" value="1"/>
</dbReference>
<dbReference type="PANTHER" id="PTHR46494:SF1">
    <property type="entry name" value="CORA FAMILY METAL ION TRANSPORTER (EUROFUNG)"/>
    <property type="match status" value="1"/>
</dbReference>
<dbReference type="GO" id="GO:0000287">
    <property type="term" value="F:magnesium ion binding"/>
    <property type="evidence" value="ECO:0007669"/>
    <property type="project" value="TreeGrafter"/>
</dbReference>
<dbReference type="SUPFAM" id="SSF143865">
    <property type="entry name" value="CorA soluble domain-like"/>
    <property type="match status" value="1"/>
</dbReference>
<evidence type="ECO:0000256" key="6">
    <source>
        <dbReference type="ARBA" id="ARBA00022989"/>
    </source>
</evidence>
<feature type="compositionally biased region" description="Acidic residues" evidence="8">
    <location>
        <begin position="264"/>
        <end position="275"/>
    </location>
</feature>
<evidence type="ECO:0000313" key="10">
    <source>
        <dbReference type="EMBL" id="EHY53102.1"/>
    </source>
</evidence>
<dbReference type="GO" id="GO:0015087">
    <property type="term" value="F:cobalt ion transmembrane transporter activity"/>
    <property type="evidence" value="ECO:0007669"/>
    <property type="project" value="TreeGrafter"/>
</dbReference>
<organism evidence="10 11">
    <name type="scientific">Exophiala dermatitidis (strain ATCC 34100 / CBS 525.76 / NIH/UT8656)</name>
    <name type="common">Black yeast</name>
    <name type="synonym">Wangiella dermatitidis</name>
    <dbReference type="NCBI Taxonomy" id="858893"/>
    <lineage>
        <taxon>Eukaryota</taxon>
        <taxon>Fungi</taxon>
        <taxon>Dikarya</taxon>
        <taxon>Ascomycota</taxon>
        <taxon>Pezizomycotina</taxon>
        <taxon>Eurotiomycetes</taxon>
        <taxon>Chaetothyriomycetidae</taxon>
        <taxon>Chaetothyriales</taxon>
        <taxon>Herpotrichiellaceae</taxon>
        <taxon>Exophiala</taxon>
    </lineage>
</organism>
<dbReference type="AlphaFoldDB" id="H6BMX9"/>
<evidence type="ECO:0000256" key="5">
    <source>
        <dbReference type="ARBA" id="ARBA00022692"/>
    </source>
</evidence>
<dbReference type="GO" id="GO:0015095">
    <property type="term" value="F:magnesium ion transmembrane transporter activity"/>
    <property type="evidence" value="ECO:0007669"/>
    <property type="project" value="TreeGrafter"/>
</dbReference>